<accession>A0A8J8GDC2</accession>
<gene>
    <name evidence="1" type="ORF">HNQ03_003275</name>
</gene>
<comment type="caution">
    <text evidence="1">The sequence shown here is derived from an EMBL/GenBank/DDBJ whole genome shotgun (WGS) entry which is preliminary data.</text>
</comment>
<evidence type="ECO:0000313" key="2">
    <source>
        <dbReference type="Proteomes" id="UP000610746"/>
    </source>
</evidence>
<evidence type="ECO:0000313" key="1">
    <source>
        <dbReference type="EMBL" id="NRS94169.1"/>
    </source>
</evidence>
<proteinExistence type="predicted"/>
<organism evidence="1 2">
    <name type="scientific">Frigoriflavimonas asaccharolytica</name>
    <dbReference type="NCBI Taxonomy" id="2735899"/>
    <lineage>
        <taxon>Bacteria</taxon>
        <taxon>Pseudomonadati</taxon>
        <taxon>Bacteroidota</taxon>
        <taxon>Flavobacteriia</taxon>
        <taxon>Flavobacteriales</taxon>
        <taxon>Weeksellaceae</taxon>
        <taxon>Frigoriflavimonas</taxon>
    </lineage>
</organism>
<keyword evidence="2" id="KW-1185">Reference proteome</keyword>
<dbReference type="EMBL" id="JABSNO010000057">
    <property type="protein sequence ID" value="NRS94169.1"/>
    <property type="molecule type" value="Genomic_DNA"/>
</dbReference>
<reference evidence="1" key="1">
    <citation type="submission" date="2020-05" db="EMBL/GenBank/DDBJ databases">
        <title>Genomic Encyclopedia of Type Strains, Phase IV (KMG-V): Genome sequencing to study the core and pangenomes of soil and plant-associated prokaryotes.</title>
        <authorList>
            <person name="Whitman W."/>
        </authorList>
    </citation>
    <scope>NUCLEOTIDE SEQUENCE</scope>
    <source>
        <strain evidence="1">16F</strain>
    </source>
</reference>
<sequence length="150" mass="15837">MESTGLGGMGGEIRFSGIIGYGWSGALGYVSADGKNGSSFYANINFGVGYDVGPSFSLFSVNRPAGHDLKIGDFAERGMSYSGSAFFFNSSYGRTDQNQRFGIKDMVPSNFGTGPVGYTTSSLGINPFGFGGSYQYGGTQLFWTTPPAKK</sequence>
<dbReference type="AlphaFoldDB" id="A0A8J8GDC2"/>
<dbReference type="Proteomes" id="UP000610746">
    <property type="component" value="Unassembled WGS sequence"/>
</dbReference>
<dbReference type="RefSeq" id="WP_173780686.1">
    <property type="nucleotide sequence ID" value="NZ_JABSNO010000057.1"/>
</dbReference>
<protein>
    <submittedName>
        <fullName evidence="1">Uncharacterized protein</fullName>
    </submittedName>
</protein>
<name>A0A8J8GDC2_9FLAO</name>